<sequence length="192" mass="21255">MLFSVDHAELVRTVGEDNVHRLSGDVAQAYGFDGATAEFLTEIGIPGDEELELFFGLGPEFDPDRFCSSAELKELGWKVGEEVDGWVRLGNFPVNMVAVDPRTGTVHQFTEGPMTALAIHGDLSSFARTVASLAAYVQSQVDAEERADAAHESRDADVRRIVEDIRARDPLPFENRRSEWHELFENLAAGTY</sequence>
<dbReference type="InterPro" id="IPR025851">
    <property type="entry name" value="SUKH-4"/>
</dbReference>
<comment type="caution">
    <text evidence="1">The sequence shown here is derived from an EMBL/GenBank/DDBJ whole genome shotgun (WGS) entry which is preliminary data.</text>
</comment>
<organism evidence="1 2">
    <name type="scientific">Streptomyces purpureus</name>
    <dbReference type="NCBI Taxonomy" id="1951"/>
    <lineage>
        <taxon>Bacteria</taxon>
        <taxon>Bacillati</taxon>
        <taxon>Actinomycetota</taxon>
        <taxon>Actinomycetes</taxon>
        <taxon>Kitasatosporales</taxon>
        <taxon>Streptomycetaceae</taxon>
        <taxon>Streptomyces</taxon>
    </lineage>
</organism>
<evidence type="ECO:0000313" key="2">
    <source>
        <dbReference type="Proteomes" id="UP000619486"/>
    </source>
</evidence>
<gene>
    <name evidence="1" type="ORF">GCM10014713_08240</name>
</gene>
<dbReference type="AlphaFoldDB" id="A0A918GZ00"/>
<reference evidence="1" key="1">
    <citation type="journal article" date="2014" name="Int. J. Syst. Evol. Microbiol.">
        <title>Complete genome sequence of Corynebacterium casei LMG S-19264T (=DSM 44701T), isolated from a smear-ripened cheese.</title>
        <authorList>
            <consortium name="US DOE Joint Genome Institute (JGI-PGF)"/>
            <person name="Walter F."/>
            <person name="Albersmeier A."/>
            <person name="Kalinowski J."/>
            <person name="Ruckert C."/>
        </authorList>
    </citation>
    <scope>NUCLEOTIDE SEQUENCE</scope>
    <source>
        <strain evidence="1">JCM 3172</strain>
    </source>
</reference>
<protein>
    <recommendedName>
        <fullName evidence="3">SUKH-4 immunity protein of toxin-antitoxin system</fullName>
    </recommendedName>
</protein>
<evidence type="ECO:0000313" key="1">
    <source>
        <dbReference type="EMBL" id="GGT17835.1"/>
    </source>
</evidence>
<dbReference type="EMBL" id="BMQQ01000002">
    <property type="protein sequence ID" value="GGT17835.1"/>
    <property type="molecule type" value="Genomic_DNA"/>
</dbReference>
<dbReference type="RefSeq" id="WP_019890306.1">
    <property type="nucleotide sequence ID" value="NZ_BMQQ01000002.1"/>
</dbReference>
<dbReference type="Proteomes" id="UP000619486">
    <property type="component" value="Unassembled WGS sequence"/>
</dbReference>
<reference evidence="1" key="2">
    <citation type="submission" date="2020-09" db="EMBL/GenBank/DDBJ databases">
        <authorList>
            <person name="Sun Q."/>
            <person name="Ohkuma M."/>
        </authorList>
    </citation>
    <scope>NUCLEOTIDE SEQUENCE</scope>
    <source>
        <strain evidence="1">JCM 3172</strain>
    </source>
</reference>
<dbReference type="Pfam" id="PF14435">
    <property type="entry name" value="SUKH-4"/>
    <property type="match status" value="1"/>
</dbReference>
<proteinExistence type="predicted"/>
<keyword evidence="2" id="KW-1185">Reference proteome</keyword>
<name>A0A918GZ00_9ACTN</name>
<accession>A0A918GZ00</accession>
<evidence type="ECO:0008006" key="3">
    <source>
        <dbReference type="Google" id="ProtNLM"/>
    </source>
</evidence>